<sequence>MRTLPIHQSLHRHNHVMGAEREIALCICLFAMLVGVGGMTWISGLAAVLFYGGGLLVARRMAKADPIMSKVWMRHIKQQLYYPAKASIWRRN</sequence>
<evidence type="ECO:0000313" key="6">
    <source>
        <dbReference type="EMBL" id="QAZ66108.1"/>
    </source>
</evidence>
<dbReference type="Proteomes" id="UP000293296">
    <property type="component" value="Chromosome"/>
</dbReference>
<dbReference type="NCBIfam" id="NF010395">
    <property type="entry name" value="PRK13823.1"/>
    <property type="match status" value="1"/>
</dbReference>
<dbReference type="RefSeq" id="WP_075353450.1">
    <property type="nucleotide sequence ID" value="NZ_CP026538.1"/>
</dbReference>
<feature type="transmembrane region" description="Helical" evidence="5">
    <location>
        <begin position="23"/>
        <end position="51"/>
    </location>
</feature>
<evidence type="ECO:0000313" key="7">
    <source>
        <dbReference type="Proteomes" id="UP000293296"/>
    </source>
</evidence>
<dbReference type="PIRSF" id="PIRSF017854">
    <property type="entry name" value="T4SS_TrbD"/>
    <property type="match status" value="1"/>
</dbReference>
<dbReference type="Pfam" id="PF05101">
    <property type="entry name" value="VirB3"/>
    <property type="match status" value="1"/>
</dbReference>
<reference evidence="6 7" key="1">
    <citation type="submission" date="2018-02" db="EMBL/GenBank/DDBJ databases">
        <title>Genome sequence of Desulfovibrio carbinolicus DSM 3852.</title>
        <authorList>
            <person name="Wilbanks E."/>
            <person name="Skennerton C.T."/>
            <person name="Orphan V.J."/>
        </authorList>
    </citation>
    <scope>NUCLEOTIDE SEQUENCE [LARGE SCALE GENOMIC DNA]</scope>
    <source>
        <strain evidence="6 7">DSM 3852</strain>
    </source>
</reference>
<name>A0A4P6HM04_9BACT</name>
<proteinExistence type="predicted"/>
<dbReference type="KEGG" id="dcb:C3Y92_02165"/>
<evidence type="ECO:0000256" key="3">
    <source>
        <dbReference type="ARBA" id="ARBA00022989"/>
    </source>
</evidence>
<keyword evidence="3 5" id="KW-1133">Transmembrane helix</keyword>
<dbReference type="EMBL" id="CP026538">
    <property type="protein sequence ID" value="QAZ66108.1"/>
    <property type="molecule type" value="Genomic_DNA"/>
</dbReference>
<keyword evidence="4 5" id="KW-0472">Membrane</keyword>
<evidence type="ECO:0000256" key="1">
    <source>
        <dbReference type="ARBA" id="ARBA00004370"/>
    </source>
</evidence>
<evidence type="ECO:0000256" key="2">
    <source>
        <dbReference type="ARBA" id="ARBA00022692"/>
    </source>
</evidence>
<comment type="subcellular location">
    <subcellularLocation>
        <location evidence="1">Membrane</location>
    </subcellularLocation>
</comment>
<accession>A0A4P6HM04</accession>
<dbReference type="OrthoDB" id="7063374at2"/>
<dbReference type="InterPro" id="IPR016704">
    <property type="entry name" value="Conjugal_tfr_TrbD"/>
</dbReference>
<keyword evidence="2 5" id="KW-0812">Transmembrane</keyword>
<evidence type="ECO:0000256" key="5">
    <source>
        <dbReference type="SAM" id="Phobius"/>
    </source>
</evidence>
<keyword evidence="7" id="KW-1185">Reference proteome</keyword>
<evidence type="ECO:0000256" key="4">
    <source>
        <dbReference type="ARBA" id="ARBA00023136"/>
    </source>
</evidence>
<dbReference type="InterPro" id="IPR007792">
    <property type="entry name" value="T4SS_VirB3/TrbD/AvhB"/>
</dbReference>
<dbReference type="AlphaFoldDB" id="A0A4P6HM04"/>
<protein>
    <submittedName>
        <fullName evidence="6">Conjugal transfer protein TrbD</fullName>
    </submittedName>
</protein>
<gene>
    <name evidence="6" type="ORF">C3Y92_02165</name>
</gene>
<dbReference type="GO" id="GO:0016020">
    <property type="term" value="C:membrane"/>
    <property type="evidence" value="ECO:0007669"/>
    <property type="project" value="UniProtKB-SubCell"/>
</dbReference>
<organism evidence="6 7">
    <name type="scientific">Solidesulfovibrio carbinolicus</name>
    <dbReference type="NCBI Taxonomy" id="296842"/>
    <lineage>
        <taxon>Bacteria</taxon>
        <taxon>Pseudomonadati</taxon>
        <taxon>Thermodesulfobacteriota</taxon>
        <taxon>Desulfovibrionia</taxon>
        <taxon>Desulfovibrionales</taxon>
        <taxon>Desulfovibrionaceae</taxon>
        <taxon>Solidesulfovibrio</taxon>
    </lineage>
</organism>